<reference evidence="3 4" key="1">
    <citation type="submission" date="2020-07" db="EMBL/GenBank/DDBJ databases">
        <title>Genomic Encyclopedia of Type Strains, Phase IV (KMG-IV): sequencing the most valuable type-strain genomes for metagenomic binning, comparative biology and taxonomic classification.</title>
        <authorList>
            <person name="Goeker M."/>
        </authorList>
    </citation>
    <scope>NUCLEOTIDE SEQUENCE [LARGE SCALE GENOMIC DNA]</scope>
    <source>
        <strain evidence="3 4">DSM 29043</strain>
    </source>
</reference>
<gene>
    <name evidence="3" type="ORF">FHS75_001770</name>
</gene>
<dbReference type="AlphaFoldDB" id="A0A7Z0BT01"/>
<comment type="caution">
    <text evidence="3">The sequence shown here is derived from an EMBL/GenBank/DDBJ whole genome shotgun (WGS) entry which is preliminary data.</text>
</comment>
<keyword evidence="2" id="KW-0472">Membrane</keyword>
<evidence type="ECO:0000256" key="2">
    <source>
        <dbReference type="SAM" id="Phobius"/>
    </source>
</evidence>
<sequence length="111" mass="12494">MDNFPFDVAMPAIVVIGVLLTLGWVATTWLRMRHGYPLESAWGTPIYPKTDQEAKARIQLLTQENAKLQAELSSMKDRLATVERIVTDEGFDVARQIDALRDSSDAEMTKQ</sequence>
<evidence type="ECO:0000313" key="4">
    <source>
        <dbReference type="Proteomes" id="UP000522081"/>
    </source>
</evidence>
<feature type="transmembrane region" description="Helical" evidence="2">
    <location>
        <begin position="12"/>
        <end position="30"/>
    </location>
</feature>
<name>A0A7Z0BT01_9SPHN</name>
<keyword evidence="2" id="KW-1133">Transmembrane helix</keyword>
<proteinExistence type="predicted"/>
<evidence type="ECO:0000313" key="3">
    <source>
        <dbReference type="EMBL" id="NYH95451.1"/>
    </source>
</evidence>
<dbReference type="Proteomes" id="UP000522081">
    <property type="component" value="Unassembled WGS sequence"/>
</dbReference>
<feature type="coiled-coil region" evidence="1">
    <location>
        <begin position="51"/>
        <end position="85"/>
    </location>
</feature>
<accession>A0A7Z0BT01</accession>
<evidence type="ECO:0000256" key="1">
    <source>
        <dbReference type="SAM" id="Coils"/>
    </source>
</evidence>
<dbReference type="EMBL" id="JACBZF010000002">
    <property type="protein sequence ID" value="NYH95451.1"/>
    <property type="molecule type" value="Genomic_DNA"/>
</dbReference>
<protein>
    <submittedName>
        <fullName evidence="3">Putative metal-binding membrane protein</fullName>
    </submittedName>
</protein>
<keyword evidence="2" id="KW-0812">Transmembrane</keyword>
<dbReference type="RefSeq" id="WP_179407299.1">
    <property type="nucleotide sequence ID" value="NZ_BMGF01000002.1"/>
</dbReference>
<organism evidence="3 4">
    <name type="scientific">Novosphingobium marinum</name>
    <dbReference type="NCBI Taxonomy" id="1514948"/>
    <lineage>
        <taxon>Bacteria</taxon>
        <taxon>Pseudomonadati</taxon>
        <taxon>Pseudomonadota</taxon>
        <taxon>Alphaproteobacteria</taxon>
        <taxon>Sphingomonadales</taxon>
        <taxon>Sphingomonadaceae</taxon>
        <taxon>Novosphingobium</taxon>
    </lineage>
</organism>
<keyword evidence="4" id="KW-1185">Reference proteome</keyword>
<keyword evidence="1" id="KW-0175">Coiled coil</keyword>